<evidence type="ECO:0000313" key="3">
    <source>
        <dbReference type="Proteomes" id="UP000054773"/>
    </source>
</evidence>
<dbReference type="PATRIC" id="fig|448.7.peg.425"/>
<dbReference type="Gene3D" id="1.20.120.520">
    <property type="entry name" value="nmb1532 protein domain like"/>
    <property type="match status" value="1"/>
</dbReference>
<name>A0A0W0TV24_LEGER</name>
<protein>
    <submittedName>
        <fullName evidence="2">Hemerythrin HHE cation binding domain protein</fullName>
    </submittedName>
</protein>
<sequence length="145" mass="17276">MNAIDFLIKEHNRVRKMLADINDASHREETRRKLFAVLSQDLIRHEKMEHTVWYPHFKDRLDDTVKHLVSEEKGAERAIRQLDETATAATWEEKFSKFKKDVEHHATEEEQILFPKVKTLLSEDELEKIGQQMFHFKQDNQPTAH</sequence>
<gene>
    <name evidence="2" type="ORF">Lery_0409</name>
</gene>
<reference evidence="2 3" key="1">
    <citation type="submission" date="2015-11" db="EMBL/GenBank/DDBJ databases">
        <title>Genomic analysis of 38 Legionella species identifies large and diverse effector repertoires.</title>
        <authorList>
            <person name="Burstein D."/>
            <person name="Amaro F."/>
            <person name="Zusman T."/>
            <person name="Lifshitz Z."/>
            <person name="Cohen O."/>
            <person name="Gilbert J.A."/>
            <person name="Pupko T."/>
            <person name="Shuman H.A."/>
            <person name="Segal G."/>
        </authorList>
    </citation>
    <scope>NUCLEOTIDE SEQUENCE [LARGE SCALE GENOMIC DNA]</scope>
    <source>
        <strain evidence="2 3">SE-32A-C8</strain>
    </source>
</reference>
<evidence type="ECO:0000313" key="2">
    <source>
        <dbReference type="EMBL" id="KTC99508.1"/>
    </source>
</evidence>
<dbReference type="PANTHER" id="PTHR35585:SF1">
    <property type="entry name" value="HHE DOMAIN PROTEIN (AFU_ORTHOLOGUE AFUA_4G00730)"/>
    <property type="match status" value="1"/>
</dbReference>
<dbReference type="AlphaFoldDB" id="A0A0W0TV24"/>
<dbReference type="EMBL" id="LNYA01000003">
    <property type="protein sequence ID" value="KTC99508.1"/>
    <property type="molecule type" value="Genomic_DNA"/>
</dbReference>
<feature type="domain" description="Hemerythrin-like" evidence="1">
    <location>
        <begin position="3"/>
        <end position="117"/>
    </location>
</feature>
<dbReference type="PANTHER" id="PTHR35585">
    <property type="entry name" value="HHE DOMAIN PROTEIN (AFU_ORTHOLOGUE AFUA_4G00730)"/>
    <property type="match status" value="1"/>
</dbReference>
<dbReference type="OrthoDB" id="9793637at2"/>
<dbReference type="RefSeq" id="WP_058525583.1">
    <property type="nucleotide sequence ID" value="NZ_CAAAHY010000001.1"/>
</dbReference>
<dbReference type="Pfam" id="PF01814">
    <property type="entry name" value="Hemerythrin"/>
    <property type="match status" value="1"/>
</dbReference>
<dbReference type="STRING" id="448.Lery_0409"/>
<accession>A0A0W0TV24</accession>
<organism evidence="2 3">
    <name type="scientific">Legionella erythra</name>
    <dbReference type="NCBI Taxonomy" id="448"/>
    <lineage>
        <taxon>Bacteria</taxon>
        <taxon>Pseudomonadati</taxon>
        <taxon>Pseudomonadota</taxon>
        <taxon>Gammaproteobacteria</taxon>
        <taxon>Legionellales</taxon>
        <taxon>Legionellaceae</taxon>
        <taxon>Legionella</taxon>
    </lineage>
</organism>
<proteinExistence type="predicted"/>
<dbReference type="InterPro" id="IPR012312">
    <property type="entry name" value="Hemerythrin-like"/>
</dbReference>
<keyword evidence="3" id="KW-1185">Reference proteome</keyword>
<evidence type="ECO:0000259" key="1">
    <source>
        <dbReference type="Pfam" id="PF01814"/>
    </source>
</evidence>
<dbReference type="Proteomes" id="UP000054773">
    <property type="component" value="Unassembled WGS sequence"/>
</dbReference>
<comment type="caution">
    <text evidence="2">The sequence shown here is derived from an EMBL/GenBank/DDBJ whole genome shotgun (WGS) entry which is preliminary data.</text>
</comment>